<dbReference type="GeneID" id="85329086"/>
<dbReference type="SUPFAM" id="SSF56112">
    <property type="entry name" value="Protein kinase-like (PK-like)"/>
    <property type="match status" value="1"/>
</dbReference>
<protein>
    <recommendedName>
        <fullName evidence="1">Protein kinase domain-containing protein</fullName>
    </recommendedName>
</protein>
<dbReference type="GO" id="GO:0004672">
    <property type="term" value="F:protein kinase activity"/>
    <property type="evidence" value="ECO:0007669"/>
    <property type="project" value="InterPro"/>
</dbReference>
<feature type="domain" description="Protein kinase" evidence="1">
    <location>
        <begin position="1"/>
        <end position="134"/>
    </location>
</feature>
<evidence type="ECO:0000313" key="3">
    <source>
        <dbReference type="Proteomes" id="UP001172101"/>
    </source>
</evidence>
<gene>
    <name evidence="2" type="ORF">B0T26DRAFT_754385</name>
</gene>
<dbReference type="EMBL" id="JAUIRO010000006">
    <property type="protein sequence ID" value="KAK0709129.1"/>
    <property type="molecule type" value="Genomic_DNA"/>
</dbReference>
<proteinExistence type="predicted"/>
<organism evidence="2 3">
    <name type="scientific">Lasiosphaeria miniovina</name>
    <dbReference type="NCBI Taxonomy" id="1954250"/>
    <lineage>
        <taxon>Eukaryota</taxon>
        <taxon>Fungi</taxon>
        <taxon>Dikarya</taxon>
        <taxon>Ascomycota</taxon>
        <taxon>Pezizomycotina</taxon>
        <taxon>Sordariomycetes</taxon>
        <taxon>Sordariomycetidae</taxon>
        <taxon>Sordariales</taxon>
        <taxon>Lasiosphaeriaceae</taxon>
        <taxon>Lasiosphaeria</taxon>
    </lineage>
</organism>
<evidence type="ECO:0000313" key="2">
    <source>
        <dbReference type="EMBL" id="KAK0709129.1"/>
    </source>
</evidence>
<dbReference type="Gene3D" id="1.10.510.10">
    <property type="entry name" value="Transferase(Phosphotransferase) domain 1"/>
    <property type="match status" value="1"/>
</dbReference>
<comment type="caution">
    <text evidence="2">The sequence shown here is derived from an EMBL/GenBank/DDBJ whole genome shotgun (WGS) entry which is preliminary data.</text>
</comment>
<dbReference type="Proteomes" id="UP001172101">
    <property type="component" value="Unassembled WGS sequence"/>
</dbReference>
<evidence type="ECO:0000259" key="1">
    <source>
        <dbReference type="PROSITE" id="PS50011"/>
    </source>
</evidence>
<accession>A0AA40DMG8</accession>
<dbReference type="RefSeq" id="XP_060292433.1">
    <property type="nucleotide sequence ID" value="XM_060445816.1"/>
</dbReference>
<dbReference type="InterPro" id="IPR011009">
    <property type="entry name" value="Kinase-like_dom_sf"/>
</dbReference>
<dbReference type="AlphaFoldDB" id="A0AA40DMG8"/>
<reference evidence="2" key="1">
    <citation type="submission" date="2023-06" db="EMBL/GenBank/DDBJ databases">
        <title>Genome-scale phylogeny and comparative genomics of the fungal order Sordariales.</title>
        <authorList>
            <consortium name="Lawrence Berkeley National Laboratory"/>
            <person name="Hensen N."/>
            <person name="Bonometti L."/>
            <person name="Westerberg I."/>
            <person name="Brannstrom I.O."/>
            <person name="Guillou S."/>
            <person name="Cros-Aarteil S."/>
            <person name="Calhoun S."/>
            <person name="Haridas S."/>
            <person name="Kuo A."/>
            <person name="Mondo S."/>
            <person name="Pangilinan J."/>
            <person name="Riley R."/>
            <person name="LaButti K."/>
            <person name="Andreopoulos B."/>
            <person name="Lipzen A."/>
            <person name="Chen C."/>
            <person name="Yanf M."/>
            <person name="Daum C."/>
            <person name="Ng V."/>
            <person name="Clum A."/>
            <person name="Steindorff A."/>
            <person name="Ohm R."/>
            <person name="Martin F."/>
            <person name="Silar P."/>
            <person name="Natvig D."/>
            <person name="Lalanne C."/>
            <person name="Gautier V."/>
            <person name="Ament-velasquez S.L."/>
            <person name="Kruys A."/>
            <person name="Hutchinson M.I."/>
            <person name="Powell A.J."/>
            <person name="Barry K."/>
            <person name="Miller A.N."/>
            <person name="Grigoriev I.V."/>
            <person name="Debuchy R."/>
            <person name="Gladieux P."/>
            <person name="Thoren M.H."/>
            <person name="Johannesson H."/>
        </authorList>
    </citation>
    <scope>NUCLEOTIDE SEQUENCE</scope>
    <source>
        <strain evidence="2">SMH2392-1A</strain>
    </source>
</reference>
<dbReference type="Pfam" id="PF00069">
    <property type="entry name" value="Pkinase"/>
    <property type="match status" value="1"/>
</dbReference>
<sequence>MYNPADIVLRFGDPEDALYEFPTKVLVDNESTPCFFKQCNSTSRDGQNDDFLGLLLTPIDIKAAGPLSCCISPIGTRWATQIEAAVSALHKAGIVWGDVKAENVLVDRDDNAWIIDFGGGYTRGWLDADLAGTV</sequence>
<dbReference type="GO" id="GO:0005524">
    <property type="term" value="F:ATP binding"/>
    <property type="evidence" value="ECO:0007669"/>
    <property type="project" value="InterPro"/>
</dbReference>
<name>A0AA40DMG8_9PEZI</name>
<dbReference type="PROSITE" id="PS50011">
    <property type="entry name" value="PROTEIN_KINASE_DOM"/>
    <property type="match status" value="1"/>
</dbReference>
<dbReference type="InterPro" id="IPR000719">
    <property type="entry name" value="Prot_kinase_dom"/>
</dbReference>
<keyword evidence="3" id="KW-1185">Reference proteome</keyword>